<dbReference type="InterPro" id="IPR039421">
    <property type="entry name" value="Type_1_exporter"/>
</dbReference>
<evidence type="ECO:0000256" key="6">
    <source>
        <dbReference type="ARBA" id="ARBA00022840"/>
    </source>
</evidence>
<dbReference type="EMBL" id="CP045529">
    <property type="protein sequence ID" value="QFU98730.1"/>
    <property type="molecule type" value="Genomic_DNA"/>
</dbReference>
<dbReference type="InterPro" id="IPR003439">
    <property type="entry name" value="ABC_transporter-like_ATP-bd"/>
</dbReference>
<dbReference type="SMART" id="SM00382">
    <property type="entry name" value="AAA"/>
    <property type="match status" value="1"/>
</dbReference>
<feature type="compositionally biased region" description="Basic and acidic residues" evidence="9">
    <location>
        <begin position="19"/>
        <end position="30"/>
    </location>
</feature>
<dbReference type="Proteomes" id="UP000326702">
    <property type="component" value="Chromosome"/>
</dbReference>
<feature type="region of interest" description="Disordered" evidence="9">
    <location>
        <begin position="1"/>
        <end position="34"/>
    </location>
</feature>
<evidence type="ECO:0000256" key="9">
    <source>
        <dbReference type="SAM" id="MobiDB-lite"/>
    </source>
</evidence>
<dbReference type="OrthoDB" id="9806127at2"/>
<feature type="transmembrane region" description="Helical" evidence="10">
    <location>
        <begin position="200"/>
        <end position="219"/>
    </location>
</feature>
<dbReference type="InterPro" id="IPR017871">
    <property type="entry name" value="ABC_transporter-like_CS"/>
</dbReference>
<dbReference type="CDD" id="cd18543">
    <property type="entry name" value="ABC_6TM_Rv0194_D1_like"/>
    <property type="match status" value="1"/>
</dbReference>
<dbReference type="SUPFAM" id="SSF52540">
    <property type="entry name" value="P-loop containing nucleoside triphosphate hydrolases"/>
    <property type="match status" value="1"/>
</dbReference>
<dbReference type="PANTHER" id="PTHR43394:SF1">
    <property type="entry name" value="ATP-BINDING CASSETTE SUB-FAMILY B MEMBER 10, MITOCHONDRIAL"/>
    <property type="match status" value="1"/>
</dbReference>
<keyword evidence="14" id="KW-1185">Reference proteome</keyword>
<dbReference type="PROSITE" id="PS00211">
    <property type="entry name" value="ABC_TRANSPORTER_1"/>
    <property type="match status" value="1"/>
</dbReference>
<dbReference type="InterPro" id="IPR027417">
    <property type="entry name" value="P-loop_NTPase"/>
</dbReference>
<evidence type="ECO:0000256" key="3">
    <source>
        <dbReference type="ARBA" id="ARBA00022475"/>
    </source>
</evidence>
<reference evidence="13 14" key="1">
    <citation type="submission" date="2019-10" db="EMBL/GenBank/DDBJ databases">
        <title>Genome sequence of Luteimicrobium xylanilyticum HY-24.</title>
        <authorList>
            <person name="Kim D.Y."/>
            <person name="Park H.-Y."/>
        </authorList>
    </citation>
    <scope>NUCLEOTIDE SEQUENCE [LARGE SCALE GENOMIC DNA]</scope>
    <source>
        <strain evidence="13 14">HY-24</strain>
    </source>
</reference>
<proteinExistence type="predicted"/>
<dbReference type="SUPFAM" id="SSF90123">
    <property type="entry name" value="ABC transporter transmembrane region"/>
    <property type="match status" value="1"/>
</dbReference>
<name>A0A5P9QC70_9MICO</name>
<evidence type="ECO:0000256" key="4">
    <source>
        <dbReference type="ARBA" id="ARBA00022692"/>
    </source>
</evidence>
<dbReference type="InterPro" id="IPR011527">
    <property type="entry name" value="ABC1_TM_dom"/>
</dbReference>
<evidence type="ECO:0000256" key="2">
    <source>
        <dbReference type="ARBA" id="ARBA00022448"/>
    </source>
</evidence>
<evidence type="ECO:0000256" key="10">
    <source>
        <dbReference type="SAM" id="Phobius"/>
    </source>
</evidence>
<evidence type="ECO:0000259" key="12">
    <source>
        <dbReference type="PROSITE" id="PS50929"/>
    </source>
</evidence>
<dbReference type="PANTHER" id="PTHR43394">
    <property type="entry name" value="ATP-DEPENDENT PERMEASE MDL1, MITOCHONDRIAL"/>
    <property type="match status" value="1"/>
</dbReference>
<dbReference type="KEGG" id="lxl:KDY119_02249"/>
<feature type="transmembrane region" description="Helical" evidence="10">
    <location>
        <begin position="53"/>
        <end position="78"/>
    </location>
</feature>
<feature type="transmembrane region" description="Helical" evidence="10">
    <location>
        <begin position="98"/>
        <end position="118"/>
    </location>
</feature>
<dbReference type="FunFam" id="3.40.50.300:FF:000854">
    <property type="entry name" value="Multidrug ABC transporter ATP-binding protein"/>
    <property type="match status" value="1"/>
</dbReference>
<keyword evidence="3" id="KW-1003">Cell membrane</keyword>
<keyword evidence="6 13" id="KW-0067">ATP-binding</keyword>
<organism evidence="13 14">
    <name type="scientific">Luteimicrobium xylanilyticum</name>
    <dbReference type="NCBI Taxonomy" id="1133546"/>
    <lineage>
        <taxon>Bacteria</taxon>
        <taxon>Bacillati</taxon>
        <taxon>Actinomycetota</taxon>
        <taxon>Actinomycetes</taxon>
        <taxon>Micrococcales</taxon>
        <taxon>Luteimicrobium</taxon>
    </lineage>
</organism>
<keyword evidence="4 10" id="KW-0812">Transmembrane</keyword>
<accession>A0A5P9QC70</accession>
<feature type="transmembrane region" description="Helical" evidence="10">
    <location>
        <begin position="172"/>
        <end position="194"/>
    </location>
</feature>
<dbReference type="Pfam" id="PF00664">
    <property type="entry name" value="ABC_membrane"/>
    <property type="match status" value="1"/>
</dbReference>
<dbReference type="PROSITE" id="PS50929">
    <property type="entry name" value="ABC_TM1F"/>
    <property type="match status" value="1"/>
</dbReference>
<dbReference type="GO" id="GO:0015421">
    <property type="term" value="F:ABC-type oligopeptide transporter activity"/>
    <property type="evidence" value="ECO:0007669"/>
    <property type="project" value="TreeGrafter"/>
</dbReference>
<feature type="domain" description="ABC transporter" evidence="11">
    <location>
        <begin position="378"/>
        <end position="620"/>
    </location>
</feature>
<dbReference type="Gene3D" id="1.20.1560.10">
    <property type="entry name" value="ABC transporter type 1, transmembrane domain"/>
    <property type="match status" value="1"/>
</dbReference>
<protein>
    <submittedName>
        <fullName evidence="13">Putative ABC transporter ATP-binding protein YfiC</fullName>
    </submittedName>
</protein>
<evidence type="ECO:0000256" key="1">
    <source>
        <dbReference type="ARBA" id="ARBA00004651"/>
    </source>
</evidence>
<keyword evidence="7 10" id="KW-1133">Transmembrane helix</keyword>
<evidence type="ECO:0000313" key="14">
    <source>
        <dbReference type="Proteomes" id="UP000326702"/>
    </source>
</evidence>
<feature type="domain" description="ABC transmembrane type-1" evidence="12">
    <location>
        <begin position="58"/>
        <end position="344"/>
    </location>
</feature>
<dbReference type="GO" id="GO:0005886">
    <property type="term" value="C:plasma membrane"/>
    <property type="evidence" value="ECO:0007669"/>
    <property type="project" value="UniProtKB-SubCell"/>
</dbReference>
<gene>
    <name evidence="13" type="ORF">KDY119_02249</name>
</gene>
<feature type="transmembrane region" description="Helical" evidence="10">
    <location>
        <begin position="313"/>
        <end position="333"/>
    </location>
</feature>
<evidence type="ECO:0000313" key="13">
    <source>
        <dbReference type="EMBL" id="QFU98730.1"/>
    </source>
</evidence>
<dbReference type="AlphaFoldDB" id="A0A5P9QC70"/>
<evidence type="ECO:0000256" key="7">
    <source>
        <dbReference type="ARBA" id="ARBA00022989"/>
    </source>
</evidence>
<dbReference type="Pfam" id="PF00005">
    <property type="entry name" value="ABC_tran"/>
    <property type="match status" value="1"/>
</dbReference>
<keyword evidence="5" id="KW-0547">Nucleotide-binding</keyword>
<sequence length="679" mass="71609">MPSSAAAHPDGPRPTPASDDTRRPTDDQARAARGASLSTVASMRRLVPYIRPVLPRILAGVLCALGASLAALAVPRVLQWLVNGPLTAGLATHDESGLWWGVVLVLVLGVAEAGLIAARRALILIPGTNIEARLRTELFTHLQDLPVAFHDRWPGGQLLSRSMSDLGLLRRWIAFGMLTLVVSSVTIVVGIGILVATGGVLGLIYLAGAIPMTVMAFTFSRRFRAVSRKSQDQAGDLATAVEESVHGIRVLKAFGRGRDALSSFARQADELRGTELDKAKIQSGLQAWLTAVPELTLGVSLVVGVWMVSEGRITVGALVAFFATAAVVNSPVIDLGMVLSMTLNARTAVDRYFDVMTTPNTLPDPAAPREVTDPHGELAFTGVHFRYGDAPAEGPGSTDVLDGVDLVLPPGKTVALVGLTGSGKSTLAMLVPRLYEVTGGSVSIDGVDVRDMTREHLRSLVGVAFEDATLFSASVRDNVLLGAPDDARTDADLARALDVAQAGFTYELPQGTSTTIGEEGMSLSGGQRQRIALARAIAARPRVLVLDDPLSALDVDTEAAIQARLADELEEITTLIVAHRPSTVALADLVAVLQDGRITAVGPHSELLATNEHYRYVISSLEDEFTPPPPDDVEVARQVARGEARAVVDEALDSGDATPSGRNGATAIGAWQASEGSER</sequence>
<feature type="region of interest" description="Disordered" evidence="9">
    <location>
        <begin position="650"/>
        <end position="679"/>
    </location>
</feature>
<evidence type="ECO:0000256" key="5">
    <source>
        <dbReference type="ARBA" id="ARBA00022741"/>
    </source>
</evidence>
<dbReference type="InterPro" id="IPR036640">
    <property type="entry name" value="ABC1_TM_sf"/>
</dbReference>
<dbReference type="PROSITE" id="PS50893">
    <property type="entry name" value="ABC_TRANSPORTER_2"/>
    <property type="match status" value="1"/>
</dbReference>
<comment type="subcellular location">
    <subcellularLocation>
        <location evidence="1">Cell membrane</location>
        <topology evidence="1">Multi-pass membrane protein</topology>
    </subcellularLocation>
</comment>
<keyword evidence="2" id="KW-0813">Transport</keyword>
<dbReference type="Gene3D" id="3.40.50.300">
    <property type="entry name" value="P-loop containing nucleotide triphosphate hydrolases"/>
    <property type="match status" value="1"/>
</dbReference>
<dbReference type="GO" id="GO:0005524">
    <property type="term" value="F:ATP binding"/>
    <property type="evidence" value="ECO:0007669"/>
    <property type="project" value="UniProtKB-KW"/>
</dbReference>
<dbReference type="GO" id="GO:0016887">
    <property type="term" value="F:ATP hydrolysis activity"/>
    <property type="evidence" value="ECO:0007669"/>
    <property type="project" value="InterPro"/>
</dbReference>
<keyword evidence="8 10" id="KW-0472">Membrane</keyword>
<evidence type="ECO:0000256" key="8">
    <source>
        <dbReference type="ARBA" id="ARBA00023136"/>
    </source>
</evidence>
<dbReference type="InterPro" id="IPR003593">
    <property type="entry name" value="AAA+_ATPase"/>
</dbReference>
<evidence type="ECO:0000259" key="11">
    <source>
        <dbReference type="PROSITE" id="PS50893"/>
    </source>
</evidence>